<dbReference type="AlphaFoldDB" id="A0A6N0HWL6"/>
<name>A0A6N0HWL6_9GAMM</name>
<dbReference type="KEGG" id="rev:HUE57_11250"/>
<dbReference type="EMBL" id="CP054491">
    <property type="protein sequence ID" value="QKQ26795.1"/>
    <property type="molecule type" value="Genomic_DNA"/>
</dbReference>
<gene>
    <name evidence="2" type="ORF">HUE57_11250</name>
</gene>
<dbReference type="InterPro" id="IPR015168">
    <property type="entry name" value="SsuA/THI5"/>
</dbReference>
<feature type="domain" description="SsuA/THI5-like" evidence="1">
    <location>
        <begin position="27"/>
        <end position="91"/>
    </location>
</feature>
<accession>A0A6N0HWL6</accession>
<evidence type="ECO:0000313" key="3">
    <source>
        <dbReference type="Proteomes" id="UP000509658"/>
    </source>
</evidence>
<dbReference type="RefSeq" id="WP_174673192.1">
    <property type="nucleotide sequence ID" value="NZ_CP054491.1"/>
</dbReference>
<sequence length="118" mass="12870">MSVIPHLSGRSGDRWRGAVWGGRLESYFASASGKPVVVLCAIFQHSPLVLLTLAEANIYGPLELKGKRLMRQQGVDDAAITAMFHQEGMDDGIFSLTAMDSEAKAVSPDSRRRLPIRS</sequence>
<dbReference type="Gene3D" id="3.40.190.10">
    <property type="entry name" value="Periplasmic binding protein-like II"/>
    <property type="match status" value="2"/>
</dbReference>
<dbReference type="Pfam" id="PF09084">
    <property type="entry name" value="NMT1"/>
    <property type="match status" value="1"/>
</dbReference>
<evidence type="ECO:0000313" key="2">
    <source>
        <dbReference type="EMBL" id="QKQ26795.1"/>
    </source>
</evidence>
<organism evidence="2 3">
    <name type="scientific">Candidatus Reidiella endopervernicosa</name>
    <dbReference type="NCBI Taxonomy" id="2738883"/>
    <lineage>
        <taxon>Bacteria</taxon>
        <taxon>Pseudomonadati</taxon>
        <taxon>Pseudomonadota</taxon>
        <taxon>Gammaproteobacteria</taxon>
        <taxon>Candidatus Reidiella</taxon>
    </lineage>
</organism>
<dbReference type="Proteomes" id="UP000509658">
    <property type="component" value="Chromosome"/>
</dbReference>
<reference evidence="2 3" key="1">
    <citation type="submission" date="2020-05" db="EMBL/GenBank/DDBJ databases">
        <title>Horizontal transmission and recombination maintain forever young bacterial symbiont genomes.</title>
        <authorList>
            <person name="Russell S.L."/>
            <person name="Pepper-Tunick E."/>
            <person name="Svedberg J."/>
            <person name="Byrne A."/>
            <person name="Ruelas Castillo J."/>
            <person name="Vollmers C."/>
            <person name="Beinart R.A."/>
            <person name="Corbett-Detig R."/>
        </authorList>
    </citation>
    <scope>NUCLEOTIDE SEQUENCE [LARGE SCALE GENOMIC DNA]</scope>
    <source>
        <strain evidence="2">Santa_Monica_outfall</strain>
    </source>
</reference>
<proteinExistence type="predicted"/>
<protein>
    <submittedName>
        <fullName evidence="2">ABC transporter substrate-binding protein</fullName>
    </submittedName>
</protein>
<keyword evidence="3" id="KW-1185">Reference proteome</keyword>
<evidence type="ECO:0000259" key="1">
    <source>
        <dbReference type="Pfam" id="PF09084"/>
    </source>
</evidence>